<proteinExistence type="predicted"/>
<dbReference type="EMBL" id="QICS01000008">
    <property type="protein sequence ID" value="PXV88400.1"/>
    <property type="molecule type" value="Genomic_DNA"/>
</dbReference>
<organism evidence="1 2">
    <name type="scientific">Lachnotalea glycerini</name>
    <dbReference type="NCBI Taxonomy" id="1763509"/>
    <lineage>
        <taxon>Bacteria</taxon>
        <taxon>Bacillati</taxon>
        <taxon>Bacillota</taxon>
        <taxon>Clostridia</taxon>
        <taxon>Lachnospirales</taxon>
        <taxon>Lachnospiraceae</taxon>
        <taxon>Lachnotalea</taxon>
    </lineage>
</organism>
<dbReference type="RefSeq" id="WP_278321189.1">
    <property type="nucleotide sequence ID" value="NZ_QICS01000008.1"/>
</dbReference>
<protein>
    <submittedName>
        <fullName evidence="1">Uncharacterized protein</fullName>
    </submittedName>
</protein>
<accession>A0A318EQN2</accession>
<evidence type="ECO:0000313" key="2">
    <source>
        <dbReference type="Proteomes" id="UP000247523"/>
    </source>
</evidence>
<name>A0A318EQN2_9FIRM</name>
<dbReference type="Proteomes" id="UP000247523">
    <property type="component" value="Unassembled WGS sequence"/>
</dbReference>
<comment type="caution">
    <text evidence="1">The sequence shown here is derived from an EMBL/GenBank/DDBJ whole genome shotgun (WGS) entry which is preliminary data.</text>
</comment>
<gene>
    <name evidence="1" type="ORF">C8E03_108127</name>
</gene>
<reference evidence="1 2" key="1">
    <citation type="submission" date="2018-05" db="EMBL/GenBank/DDBJ databases">
        <title>Genomic Encyclopedia of Type Strains, Phase IV (KMG-IV): sequencing the most valuable type-strain genomes for metagenomic binning, comparative biology and taxonomic classification.</title>
        <authorList>
            <person name="Goeker M."/>
        </authorList>
    </citation>
    <scope>NUCLEOTIDE SEQUENCE [LARGE SCALE GENOMIC DNA]</scope>
    <source>
        <strain evidence="1 2">DSM 28816</strain>
    </source>
</reference>
<evidence type="ECO:0000313" key="1">
    <source>
        <dbReference type="EMBL" id="PXV88400.1"/>
    </source>
</evidence>
<dbReference type="AlphaFoldDB" id="A0A318EQN2"/>
<sequence length="44" mass="5190">MECCGNCFYHTIVDGEWTCDNDEAEDFGLETDYNHTCCDFEERK</sequence>